<dbReference type="PIRSF" id="PIRSF005897">
    <property type="entry name" value="RR_PatA"/>
    <property type="match status" value="1"/>
</dbReference>
<dbReference type="GO" id="GO:0043158">
    <property type="term" value="P:heterocyst development"/>
    <property type="evidence" value="ECO:0007669"/>
    <property type="project" value="UniProtKB-KW"/>
</dbReference>
<evidence type="ECO:0000313" key="5">
    <source>
        <dbReference type="EMBL" id="MBR8828531.1"/>
    </source>
</evidence>
<dbReference type="GO" id="GO:0030428">
    <property type="term" value="C:cell septum"/>
    <property type="evidence" value="ECO:0007669"/>
    <property type="project" value="UniProtKB-SubCell"/>
</dbReference>
<keyword evidence="1 3" id="KW-0597">Phosphoprotein</keyword>
<reference evidence="5" key="1">
    <citation type="submission" date="2021-02" db="EMBL/GenBank/DDBJ databases">
        <title>Metagenome analyses of Stigonema ocellatum DSM 106950, Chlorogloea purpurea SAG 13.99 and Gomphosphaeria aponina DSM 107014.</title>
        <authorList>
            <person name="Marter P."/>
            <person name="Huang S."/>
        </authorList>
    </citation>
    <scope>NUCLEOTIDE SEQUENCE</scope>
    <source>
        <strain evidence="5">JP213</strain>
    </source>
</reference>
<dbReference type="PROSITE" id="PS50110">
    <property type="entry name" value="RESPONSE_REGULATORY"/>
    <property type="match status" value="1"/>
</dbReference>
<comment type="subcellular location">
    <subcellularLocation>
        <location evidence="2">Cell septum</location>
    </subcellularLocation>
</comment>
<evidence type="ECO:0000256" key="2">
    <source>
        <dbReference type="PIRNR" id="PIRNR005897"/>
    </source>
</evidence>
<proteinExistence type="evidence at transcript level"/>
<name>A0A941GX29_9CHRO</name>
<keyword evidence="2" id="KW-0902">Two-component regulatory system</keyword>
<evidence type="ECO:0000256" key="3">
    <source>
        <dbReference type="PROSITE-ProRule" id="PRU00169"/>
    </source>
</evidence>
<evidence type="ECO:0000256" key="1">
    <source>
        <dbReference type="ARBA" id="ARBA00022553"/>
    </source>
</evidence>
<dbReference type="InterPro" id="IPR001789">
    <property type="entry name" value="Sig_transdc_resp-reg_receiver"/>
</dbReference>
<comment type="function">
    <text evidence="2">Controls heterocyst pattern formation.</text>
</comment>
<dbReference type="PANTHER" id="PTHR44591">
    <property type="entry name" value="STRESS RESPONSE REGULATOR PROTEIN 1"/>
    <property type="match status" value="1"/>
</dbReference>
<dbReference type="InterPro" id="IPR050595">
    <property type="entry name" value="Bact_response_regulator"/>
</dbReference>
<gene>
    <name evidence="5" type="ORF">DSM107014_11640</name>
</gene>
<dbReference type="SUPFAM" id="SSF52172">
    <property type="entry name" value="CheY-like"/>
    <property type="match status" value="1"/>
</dbReference>
<dbReference type="InterPro" id="IPR011006">
    <property type="entry name" value="CheY-like_superfamily"/>
</dbReference>
<comment type="induction">
    <text evidence="2">By nitrogen starvation.</text>
</comment>
<dbReference type="AlphaFoldDB" id="A0A941GX29"/>
<dbReference type="EMBL" id="JADQBC010000075">
    <property type="protein sequence ID" value="MBR8828531.1"/>
    <property type="molecule type" value="Genomic_DNA"/>
</dbReference>
<accession>A0A941GX29</accession>
<feature type="modified residue" description="4-aspartylphosphate" evidence="3">
    <location>
        <position position="312"/>
    </location>
</feature>
<dbReference type="GO" id="GO:0000160">
    <property type="term" value="P:phosphorelay signal transduction system"/>
    <property type="evidence" value="ECO:0007669"/>
    <property type="project" value="UniProtKB-KW"/>
</dbReference>
<dbReference type="Gene3D" id="3.40.50.2300">
    <property type="match status" value="1"/>
</dbReference>
<dbReference type="Proteomes" id="UP000767446">
    <property type="component" value="Unassembled WGS sequence"/>
</dbReference>
<dbReference type="SMART" id="SM00448">
    <property type="entry name" value="REC"/>
    <property type="match status" value="1"/>
</dbReference>
<feature type="domain" description="Response regulatory" evidence="4">
    <location>
        <begin position="263"/>
        <end position="379"/>
    </location>
</feature>
<evidence type="ECO:0000259" key="4">
    <source>
        <dbReference type="PROSITE" id="PS50110"/>
    </source>
</evidence>
<dbReference type="InterPro" id="IPR024186">
    <property type="entry name" value="Sig_transdc_resp-reg_PatA"/>
</dbReference>
<organism evidence="5 6">
    <name type="scientific">Gomphosphaeria aponina SAG 52.96 = DSM 107014</name>
    <dbReference type="NCBI Taxonomy" id="1521640"/>
    <lineage>
        <taxon>Bacteria</taxon>
        <taxon>Bacillati</taxon>
        <taxon>Cyanobacteriota</taxon>
        <taxon>Cyanophyceae</taxon>
        <taxon>Oscillatoriophycideae</taxon>
        <taxon>Chroococcales</taxon>
        <taxon>Gomphosphaeriaceae</taxon>
        <taxon>Gomphosphaeria</taxon>
    </lineage>
</organism>
<comment type="caution">
    <text evidence="5">The sequence shown here is derived from an EMBL/GenBank/DDBJ whole genome shotgun (WGS) entry which is preliminary data.</text>
</comment>
<protein>
    <recommendedName>
        <fullName evidence="2">Protein PatA</fullName>
    </recommendedName>
</protein>
<sequence length="380" mass="42888">MNVTTSTSINKLTEELNKLNTEKSTGNLVINTNQKVFGKIHLFSGRVLYFTSVVHRSRRWERALKQHCPQWDFAIAQLSDNELPWEFKLLYEGISSKQLTMGQVKAVTSNVTLECLFELSEQTNFSFQWNGGEKGKSDLSLYLTLSAVEMHSVMKKAMQLQQQWQSANLANLNPRLAPILKQDVEHKSLAALERYLNGKYTLWDIAFELDKSVTDVTRYLLPLIGKGLIQFRELPDINFNQSVAPVKDNLPKQAAKAVKKNALIACIDDSPVVGHNLKKILRPAGYEILIITEPMRGFTDLIERKPDLIFLDLNMPNANGYSVCQFLKTSPVFANTPIIILTAQDTLIDRSRAKLVGATDFIGKPAEAEELLKMVEKYLG</sequence>
<keyword evidence="2" id="KW-0364">Heterocyst</keyword>
<dbReference type="PANTHER" id="PTHR44591:SF23">
    <property type="entry name" value="CHEY SUBFAMILY"/>
    <property type="match status" value="1"/>
</dbReference>
<evidence type="ECO:0000313" key="6">
    <source>
        <dbReference type="Proteomes" id="UP000767446"/>
    </source>
</evidence>
<dbReference type="Pfam" id="PF00072">
    <property type="entry name" value="Response_reg"/>
    <property type="match status" value="1"/>
</dbReference>